<keyword evidence="4 6" id="KW-1133">Transmembrane helix</keyword>
<dbReference type="InterPro" id="IPR036259">
    <property type="entry name" value="MFS_trans_sf"/>
</dbReference>
<feature type="transmembrane region" description="Helical" evidence="6">
    <location>
        <begin position="334"/>
        <end position="354"/>
    </location>
</feature>
<evidence type="ECO:0000256" key="2">
    <source>
        <dbReference type="ARBA" id="ARBA00022448"/>
    </source>
</evidence>
<dbReference type="EMBL" id="BSXW01000936">
    <property type="protein sequence ID" value="GMF31809.1"/>
    <property type="molecule type" value="Genomic_DNA"/>
</dbReference>
<feature type="transmembrane region" description="Helical" evidence="6">
    <location>
        <begin position="216"/>
        <end position="236"/>
    </location>
</feature>
<dbReference type="Pfam" id="PF13347">
    <property type="entry name" value="MFS_2"/>
    <property type="match status" value="1"/>
</dbReference>
<feature type="transmembrane region" description="Helical" evidence="6">
    <location>
        <begin position="388"/>
        <end position="412"/>
    </location>
</feature>
<evidence type="ECO:0000256" key="3">
    <source>
        <dbReference type="ARBA" id="ARBA00022692"/>
    </source>
</evidence>
<comment type="subcellular location">
    <subcellularLocation>
        <location evidence="1">Membrane</location>
        <topology evidence="1">Multi-pass membrane protein</topology>
    </subcellularLocation>
</comment>
<dbReference type="Proteomes" id="UP001165083">
    <property type="component" value="Unassembled WGS sequence"/>
</dbReference>
<organism evidence="7 8">
    <name type="scientific">Phytophthora lilii</name>
    <dbReference type="NCBI Taxonomy" id="2077276"/>
    <lineage>
        <taxon>Eukaryota</taxon>
        <taxon>Sar</taxon>
        <taxon>Stramenopiles</taxon>
        <taxon>Oomycota</taxon>
        <taxon>Peronosporomycetes</taxon>
        <taxon>Peronosporales</taxon>
        <taxon>Peronosporaceae</taxon>
        <taxon>Phytophthora</taxon>
    </lineage>
</organism>
<dbReference type="SUPFAM" id="SSF103473">
    <property type="entry name" value="MFS general substrate transporter"/>
    <property type="match status" value="1"/>
</dbReference>
<reference evidence="7" key="1">
    <citation type="submission" date="2023-04" db="EMBL/GenBank/DDBJ databases">
        <title>Phytophthora lilii NBRC 32176.</title>
        <authorList>
            <person name="Ichikawa N."/>
            <person name="Sato H."/>
            <person name="Tonouchi N."/>
        </authorList>
    </citation>
    <scope>NUCLEOTIDE SEQUENCE</scope>
    <source>
        <strain evidence="7">NBRC 32176</strain>
    </source>
</reference>
<accession>A0A9W6X502</accession>
<dbReference type="PANTHER" id="PTHR19432">
    <property type="entry name" value="SUGAR TRANSPORTER"/>
    <property type="match status" value="1"/>
</dbReference>
<feature type="transmembrane region" description="Helical" evidence="6">
    <location>
        <begin position="187"/>
        <end position="210"/>
    </location>
</feature>
<feature type="transmembrane region" description="Helical" evidence="6">
    <location>
        <begin position="361"/>
        <end position="382"/>
    </location>
</feature>
<feature type="transmembrane region" description="Helical" evidence="6">
    <location>
        <begin position="419"/>
        <end position="443"/>
    </location>
</feature>
<gene>
    <name evidence="7" type="ORF">Plil01_001360100</name>
</gene>
<dbReference type="AlphaFoldDB" id="A0A9W6X502"/>
<sequence>MMENTPNGLEAGNYDNQGSPTFKGERKSIVGASIPHLLLISMPRMAVRMAWAAQWAALGPYLGTMMPKYAVQLAQIIGPVTGILVAPIVGAFSDRSTNKLGRRRPFLIYGAITSAICWTAMGYTRQIGDALGDVGSGKKGEETHRFWTVFFTIFFYAWMDITVNVVQTPLNLMIADFAGERQTLGAALGQGWSTLGAVMVSGYIYIFGAAHLSLRWFLFMLSAVMVTTVSVACFFCQEKSCEKIEQLTDSTWVHVKKAFESIYEGFKSLPGELLKYCFVIFCVMYGFSAYNGNKGQFFGIVVYGGSAKGANTCASDCTDAQDAYNRGVRVAGGYADFIFSLLGYVYSWALPWLVKQFGAKWVLSASLIPQSMLMVMAFTTTIAVDVGIVVLTTVTITTIMALNVPVIVHVLGRDADIGVYVGVFNAANCLGQLLNFSIGAGIVGTPMGYKLPVFLGGAMSFIGLLFTAFLLKIKMHSL</sequence>
<name>A0A9W6X502_9STRA</name>
<feature type="transmembrane region" description="Helical" evidence="6">
    <location>
        <begin position="144"/>
        <end position="166"/>
    </location>
</feature>
<evidence type="ECO:0000256" key="4">
    <source>
        <dbReference type="ARBA" id="ARBA00022989"/>
    </source>
</evidence>
<comment type="caution">
    <text evidence="7">The sequence shown here is derived from an EMBL/GenBank/DDBJ whole genome shotgun (WGS) entry which is preliminary data.</text>
</comment>
<evidence type="ECO:0000313" key="7">
    <source>
        <dbReference type="EMBL" id="GMF31809.1"/>
    </source>
</evidence>
<keyword evidence="8" id="KW-1185">Reference proteome</keyword>
<dbReference type="GO" id="GO:0016020">
    <property type="term" value="C:membrane"/>
    <property type="evidence" value="ECO:0007669"/>
    <property type="project" value="UniProtKB-SubCell"/>
</dbReference>
<keyword evidence="2" id="KW-0813">Transport</keyword>
<dbReference type="OrthoDB" id="197206at2759"/>
<evidence type="ECO:0000256" key="6">
    <source>
        <dbReference type="SAM" id="Phobius"/>
    </source>
</evidence>
<feature type="transmembrane region" description="Helical" evidence="6">
    <location>
        <begin position="449"/>
        <end position="471"/>
    </location>
</feature>
<protein>
    <submittedName>
        <fullName evidence="7">Unnamed protein product</fullName>
    </submittedName>
</protein>
<dbReference type="GO" id="GO:0008506">
    <property type="term" value="F:sucrose:proton symporter activity"/>
    <property type="evidence" value="ECO:0007669"/>
    <property type="project" value="TreeGrafter"/>
</dbReference>
<keyword evidence="3 6" id="KW-0812">Transmembrane</keyword>
<keyword evidence="5 6" id="KW-0472">Membrane</keyword>
<proteinExistence type="predicted"/>
<feature type="transmembrane region" description="Helical" evidence="6">
    <location>
        <begin position="106"/>
        <end position="124"/>
    </location>
</feature>
<evidence type="ECO:0000313" key="8">
    <source>
        <dbReference type="Proteomes" id="UP001165083"/>
    </source>
</evidence>
<evidence type="ECO:0000256" key="1">
    <source>
        <dbReference type="ARBA" id="ARBA00004141"/>
    </source>
</evidence>
<dbReference type="PANTHER" id="PTHR19432:SF26">
    <property type="entry name" value="MAJOR FACILITATOR SUPERFAMILY (MFS) PROFILE DOMAIN-CONTAINING PROTEIN"/>
    <property type="match status" value="1"/>
</dbReference>
<feature type="transmembrane region" description="Helical" evidence="6">
    <location>
        <begin position="69"/>
        <end position="94"/>
    </location>
</feature>
<feature type="transmembrane region" description="Helical" evidence="6">
    <location>
        <begin position="273"/>
        <end position="290"/>
    </location>
</feature>
<evidence type="ECO:0000256" key="5">
    <source>
        <dbReference type="ARBA" id="ARBA00023136"/>
    </source>
</evidence>
<dbReference type="Gene3D" id="1.20.1250.20">
    <property type="entry name" value="MFS general substrate transporter like domains"/>
    <property type="match status" value="1"/>
</dbReference>